<reference evidence="1" key="1">
    <citation type="submission" date="2022-03" db="EMBL/GenBank/DDBJ databases">
        <authorList>
            <person name="Lindestad O."/>
        </authorList>
    </citation>
    <scope>NUCLEOTIDE SEQUENCE</scope>
</reference>
<protein>
    <submittedName>
        <fullName evidence="1">Jg10308 protein</fullName>
    </submittedName>
</protein>
<organism evidence="1 2">
    <name type="scientific">Pararge aegeria aegeria</name>
    <dbReference type="NCBI Taxonomy" id="348720"/>
    <lineage>
        <taxon>Eukaryota</taxon>
        <taxon>Metazoa</taxon>
        <taxon>Ecdysozoa</taxon>
        <taxon>Arthropoda</taxon>
        <taxon>Hexapoda</taxon>
        <taxon>Insecta</taxon>
        <taxon>Pterygota</taxon>
        <taxon>Neoptera</taxon>
        <taxon>Endopterygota</taxon>
        <taxon>Lepidoptera</taxon>
        <taxon>Glossata</taxon>
        <taxon>Ditrysia</taxon>
        <taxon>Papilionoidea</taxon>
        <taxon>Nymphalidae</taxon>
        <taxon>Satyrinae</taxon>
        <taxon>Satyrini</taxon>
        <taxon>Parargina</taxon>
        <taxon>Pararge</taxon>
    </lineage>
</organism>
<accession>A0A8S4RY93</accession>
<sequence length="69" mass="8163">MEFSEVLTRDPYANIIIVHKRRKDKNKQNPFEQDNLESDRILYAIVEVRGLNDIDDGDDDRVRRFLGSL</sequence>
<dbReference type="Proteomes" id="UP000838756">
    <property type="component" value="Unassembled WGS sequence"/>
</dbReference>
<evidence type="ECO:0000313" key="1">
    <source>
        <dbReference type="EMBL" id="CAH2242774.1"/>
    </source>
</evidence>
<comment type="caution">
    <text evidence="1">The sequence shown here is derived from an EMBL/GenBank/DDBJ whole genome shotgun (WGS) entry which is preliminary data.</text>
</comment>
<gene>
    <name evidence="1" type="primary">jg10308</name>
    <name evidence="1" type="ORF">PAEG_LOCUS19007</name>
</gene>
<name>A0A8S4RY93_9NEOP</name>
<dbReference type="EMBL" id="CAKXAJ010025685">
    <property type="protein sequence ID" value="CAH2242774.1"/>
    <property type="molecule type" value="Genomic_DNA"/>
</dbReference>
<keyword evidence="2" id="KW-1185">Reference proteome</keyword>
<proteinExistence type="predicted"/>
<dbReference type="AlphaFoldDB" id="A0A8S4RY93"/>
<evidence type="ECO:0000313" key="2">
    <source>
        <dbReference type="Proteomes" id="UP000838756"/>
    </source>
</evidence>